<proteinExistence type="predicted"/>
<evidence type="ECO:0000313" key="3">
    <source>
        <dbReference type="Proteomes" id="UP001629249"/>
    </source>
</evidence>
<dbReference type="EMBL" id="JAQQFN010000005">
    <property type="protein sequence ID" value="MFL9883098.1"/>
    <property type="molecule type" value="Genomic_DNA"/>
</dbReference>
<dbReference type="RefSeq" id="WP_408326530.1">
    <property type="nucleotide sequence ID" value="NZ_JAQQFH010000002.1"/>
</dbReference>
<accession>A0ABW8ZL56</accession>
<reference evidence="2 3" key="1">
    <citation type="journal article" date="2024" name="Chem. Sci.">
        <title>Discovery of megapolipeptins by genome mining of a Burkholderiales bacteria collection.</title>
        <authorList>
            <person name="Paulo B.S."/>
            <person name="Recchia M.J.J."/>
            <person name="Lee S."/>
            <person name="Fergusson C.H."/>
            <person name="Romanowski S.B."/>
            <person name="Hernandez A."/>
            <person name="Krull N."/>
            <person name="Liu D.Y."/>
            <person name="Cavanagh H."/>
            <person name="Bos A."/>
            <person name="Gray C.A."/>
            <person name="Murphy B.T."/>
            <person name="Linington R.G."/>
            <person name="Eustaquio A.S."/>
        </authorList>
    </citation>
    <scope>NUCLEOTIDE SEQUENCE [LARGE SCALE GENOMIC DNA]</scope>
    <source>
        <strain evidence="2 3">RL16-012-BIC-B</strain>
    </source>
</reference>
<sequence length="163" mass="17782">MKTKLDQKAARADVADISTYRAQKFTAAESDTLDCDGRYERIEDTRSSAIAQFDALRSPAIAYAAILLSEDGSITLSANGIEPEFAPAISSALTSLRDRITSHAAHSPSRPRSYSGFARLVPLISMAFMAATYINEVAWIDAALSIASQFAVTYVLSRTRQRR</sequence>
<keyword evidence="3" id="KW-1185">Reference proteome</keyword>
<feature type="transmembrane region" description="Helical" evidence="1">
    <location>
        <begin position="116"/>
        <end position="134"/>
    </location>
</feature>
<comment type="caution">
    <text evidence="2">The sequence shown here is derived from an EMBL/GenBank/DDBJ whole genome shotgun (WGS) entry which is preliminary data.</text>
</comment>
<evidence type="ECO:0000313" key="2">
    <source>
        <dbReference type="EMBL" id="MFL9883098.1"/>
    </source>
</evidence>
<evidence type="ECO:0000256" key="1">
    <source>
        <dbReference type="SAM" id="Phobius"/>
    </source>
</evidence>
<gene>
    <name evidence="2" type="ORF">PQR66_08680</name>
</gene>
<keyword evidence="1" id="KW-0472">Membrane</keyword>
<dbReference type="Proteomes" id="UP001629249">
    <property type="component" value="Unassembled WGS sequence"/>
</dbReference>
<organism evidence="2 3">
    <name type="scientific">Paraburkholderia agricolaris</name>
    <dbReference type="NCBI Taxonomy" id="2152888"/>
    <lineage>
        <taxon>Bacteria</taxon>
        <taxon>Pseudomonadati</taxon>
        <taxon>Pseudomonadota</taxon>
        <taxon>Betaproteobacteria</taxon>
        <taxon>Burkholderiales</taxon>
        <taxon>Burkholderiaceae</taxon>
        <taxon>Paraburkholderia</taxon>
    </lineage>
</organism>
<keyword evidence="1" id="KW-1133">Transmembrane helix</keyword>
<keyword evidence="1" id="KW-0812">Transmembrane</keyword>
<feature type="transmembrane region" description="Helical" evidence="1">
    <location>
        <begin position="140"/>
        <end position="157"/>
    </location>
</feature>
<protein>
    <submittedName>
        <fullName evidence="2">Uncharacterized protein</fullName>
    </submittedName>
</protein>
<name>A0ABW8ZL56_9BURK</name>